<evidence type="ECO:0000256" key="5">
    <source>
        <dbReference type="ARBA" id="ARBA00022989"/>
    </source>
</evidence>
<reference evidence="8" key="1">
    <citation type="submission" date="2025-08" db="UniProtKB">
        <authorList>
            <consortium name="Ensembl"/>
        </authorList>
    </citation>
    <scope>IDENTIFICATION</scope>
</reference>
<dbReference type="PANTHER" id="PTHR45644:SF2">
    <property type="entry name" value="OUTER MITOCHONDRIAL TRANSMEMBRANE HELIX TRANSLOCASE"/>
    <property type="match status" value="1"/>
</dbReference>
<feature type="domain" description="ATPase AAA-type core" evidence="7">
    <location>
        <begin position="129"/>
        <end position="196"/>
    </location>
</feature>
<dbReference type="InterPro" id="IPR051701">
    <property type="entry name" value="Mito_OM_Translocase_MSP1"/>
</dbReference>
<dbReference type="GO" id="GO:0005741">
    <property type="term" value="C:mitochondrial outer membrane"/>
    <property type="evidence" value="ECO:0007669"/>
    <property type="project" value="TreeGrafter"/>
</dbReference>
<reference evidence="8" key="2">
    <citation type="submission" date="2025-09" db="UniProtKB">
        <authorList>
            <consortium name="Ensembl"/>
        </authorList>
    </citation>
    <scope>IDENTIFICATION</scope>
</reference>
<evidence type="ECO:0000256" key="2">
    <source>
        <dbReference type="ARBA" id="ARBA00022692"/>
    </source>
</evidence>
<evidence type="ECO:0000256" key="6">
    <source>
        <dbReference type="ARBA" id="ARBA00023136"/>
    </source>
</evidence>
<keyword evidence="9" id="KW-1185">Reference proteome</keyword>
<keyword evidence="3" id="KW-0547">Nucleotide-binding</keyword>
<dbReference type="InterPro" id="IPR027417">
    <property type="entry name" value="P-loop_NTPase"/>
</dbReference>
<comment type="subcellular location">
    <subcellularLocation>
        <location evidence="1">Membrane</location>
    </subcellularLocation>
</comment>
<sequence>VVHFQLISQPLGRNEVFGLLFRLTIFGAVTYFTIKWMVDAIDPTRKQKMEAQKQAEKLMKQIGVQNVKLSEYEMSIAAHLVDPLTMQITWSDIAGLDEVITELKDTVILPIQMRHLFKGSRLLQPPKGVLLYGPPGCGKTLIAKATAKDAGFRFINLQPSTLTDKWYGESQKLASAVFSLAVKLQPSIIFIDEIGKCLFYHYLSQMLYST</sequence>
<keyword evidence="4" id="KW-0067">ATP-binding</keyword>
<keyword evidence="6" id="KW-0472">Membrane</keyword>
<evidence type="ECO:0000256" key="1">
    <source>
        <dbReference type="ARBA" id="ARBA00004370"/>
    </source>
</evidence>
<evidence type="ECO:0000256" key="4">
    <source>
        <dbReference type="ARBA" id="ARBA00022840"/>
    </source>
</evidence>
<dbReference type="GO" id="GO:0005524">
    <property type="term" value="F:ATP binding"/>
    <property type="evidence" value="ECO:0007669"/>
    <property type="project" value="UniProtKB-KW"/>
</dbReference>
<evidence type="ECO:0000313" key="9">
    <source>
        <dbReference type="Proteomes" id="UP000694402"/>
    </source>
</evidence>
<evidence type="ECO:0000313" key="8">
    <source>
        <dbReference type="Ensembl" id="ENSOTSP00005012953.2"/>
    </source>
</evidence>
<dbReference type="GO" id="GO:0016887">
    <property type="term" value="F:ATP hydrolysis activity"/>
    <property type="evidence" value="ECO:0007669"/>
    <property type="project" value="InterPro"/>
</dbReference>
<accession>A0A8C8EMB7</accession>
<gene>
    <name evidence="8" type="primary">LOC112223441</name>
</gene>
<name>A0A8C8EMB7_ONCTS</name>
<evidence type="ECO:0000259" key="7">
    <source>
        <dbReference type="Pfam" id="PF00004"/>
    </source>
</evidence>
<proteinExistence type="predicted"/>
<dbReference type="GeneTree" id="ENSGT00550000074823"/>
<dbReference type="SUPFAM" id="SSF52540">
    <property type="entry name" value="P-loop containing nucleoside triphosphate hydrolases"/>
    <property type="match status" value="1"/>
</dbReference>
<dbReference type="GO" id="GO:0140570">
    <property type="term" value="P:extraction of mislocalized protein from mitochondrial outer membrane"/>
    <property type="evidence" value="ECO:0007669"/>
    <property type="project" value="TreeGrafter"/>
</dbReference>
<dbReference type="Gene3D" id="3.40.50.300">
    <property type="entry name" value="P-loop containing nucleotide triphosphate hydrolases"/>
    <property type="match status" value="1"/>
</dbReference>
<dbReference type="InterPro" id="IPR003959">
    <property type="entry name" value="ATPase_AAA_core"/>
</dbReference>
<dbReference type="AlphaFoldDB" id="A0A8C8EMB7"/>
<dbReference type="PANTHER" id="PTHR45644">
    <property type="entry name" value="AAA ATPASE, PUTATIVE (AFU_ORTHOLOGUE AFUA_2G12920)-RELATED-RELATED"/>
    <property type="match status" value="1"/>
</dbReference>
<evidence type="ECO:0000256" key="3">
    <source>
        <dbReference type="ARBA" id="ARBA00022741"/>
    </source>
</evidence>
<dbReference type="Ensembl" id="ENSOTST00005014183.2">
    <property type="protein sequence ID" value="ENSOTSP00005012953.2"/>
    <property type="gene ID" value="ENSOTSG00005023553.2"/>
</dbReference>
<keyword evidence="2" id="KW-0812">Transmembrane</keyword>
<organism evidence="8 9">
    <name type="scientific">Oncorhynchus tshawytscha</name>
    <name type="common">Chinook salmon</name>
    <name type="synonym">Salmo tshawytscha</name>
    <dbReference type="NCBI Taxonomy" id="74940"/>
    <lineage>
        <taxon>Eukaryota</taxon>
        <taxon>Metazoa</taxon>
        <taxon>Chordata</taxon>
        <taxon>Craniata</taxon>
        <taxon>Vertebrata</taxon>
        <taxon>Euteleostomi</taxon>
        <taxon>Actinopterygii</taxon>
        <taxon>Neopterygii</taxon>
        <taxon>Teleostei</taxon>
        <taxon>Protacanthopterygii</taxon>
        <taxon>Salmoniformes</taxon>
        <taxon>Salmonidae</taxon>
        <taxon>Salmoninae</taxon>
        <taxon>Oncorhynchus</taxon>
    </lineage>
</organism>
<dbReference type="Proteomes" id="UP000694402">
    <property type="component" value="Unassembled WGS sequence"/>
</dbReference>
<dbReference type="Pfam" id="PF00004">
    <property type="entry name" value="AAA"/>
    <property type="match status" value="1"/>
</dbReference>
<keyword evidence="5" id="KW-1133">Transmembrane helix</keyword>
<protein>
    <recommendedName>
        <fullName evidence="7">ATPase AAA-type core domain-containing protein</fullName>
    </recommendedName>
</protein>